<dbReference type="Proteomes" id="UP000001996">
    <property type="component" value="Unassembled WGS sequence"/>
</dbReference>
<dbReference type="GO" id="GO:0046521">
    <property type="term" value="P:sphingoid catabolic process"/>
    <property type="evidence" value="ECO:0007669"/>
    <property type="project" value="TreeGrafter"/>
</dbReference>
<keyword evidence="2" id="KW-0812">Transmembrane</keyword>
<dbReference type="InParanoid" id="A5DU90"/>
<evidence type="ECO:0008006" key="5">
    <source>
        <dbReference type="Google" id="ProtNLM"/>
    </source>
</evidence>
<organism evidence="3 4">
    <name type="scientific">Lodderomyces elongisporus (strain ATCC 11503 / CBS 2605 / JCM 1781 / NBRC 1676 / NRRL YB-4239)</name>
    <name type="common">Yeast</name>
    <name type="synonym">Saccharomyces elongisporus</name>
    <dbReference type="NCBI Taxonomy" id="379508"/>
    <lineage>
        <taxon>Eukaryota</taxon>
        <taxon>Fungi</taxon>
        <taxon>Dikarya</taxon>
        <taxon>Ascomycota</taxon>
        <taxon>Saccharomycotina</taxon>
        <taxon>Pichiomycetes</taxon>
        <taxon>Debaryomycetaceae</taxon>
        <taxon>Candida/Lodderomyces clade</taxon>
        <taxon>Lodderomyces</taxon>
    </lineage>
</organism>
<name>A5DU90_LODEL</name>
<dbReference type="HOGENOM" id="CLU_081702_1_1_1"/>
<evidence type="ECO:0000313" key="4">
    <source>
        <dbReference type="Proteomes" id="UP000001996"/>
    </source>
</evidence>
<sequence length="202" mass="22693">MPGLFDLEDHLVFYRSYHFNHTNVAIHLVCIPIILLSAITFGIPTTFPSISSNSQFNLGNIVAWIYGLYYIALDWKVGLPSAALLTTYAHFIRNYYSSLSKIGSSATSDFIKLAVGVHIMAWIAQFYGHGVHEKRAPALLDNLLQALVLAPFFVAFEIAFALGYKPELKKSMDNRAGKNVRDLRAKEKKEKEEKIEAAKKRA</sequence>
<dbReference type="GO" id="GO:0005783">
    <property type="term" value="C:endoplasmic reticulum"/>
    <property type="evidence" value="ECO:0007669"/>
    <property type="project" value="TreeGrafter"/>
</dbReference>
<dbReference type="EMBL" id="CH981524">
    <property type="protein sequence ID" value="EDK42749.1"/>
    <property type="molecule type" value="Genomic_DNA"/>
</dbReference>
<keyword evidence="4" id="KW-1185">Reference proteome</keyword>
<dbReference type="AlphaFoldDB" id="A5DU90"/>
<dbReference type="eggNOG" id="KOG3292">
    <property type="taxonomic scope" value="Eukaryota"/>
</dbReference>
<dbReference type="KEGG" id="lel:PVL30_000892"/>
<keyword evidence="2" id="KW-0472">Membrane</keyword>
<dbReference type="FunCoup" id="A5DU90">
    <property type="interactions" value="126"/>
</dbReference>
<dbReference type="GeneID" id="5235880"/>
<keyword evidence="2" id="KW-1133">Transmembrane helix</keyword>
<reference evidence="3 4" key="1">
    <citation type="journal article" date="2009" name="Nature">
        <title>Evolution of pathogenicity and sexual reproduction in eight Candida genomes.</title>
        <authorList>
            <person name="Butler G."/>
            <person name="Rasmussen M.D."/>
            <person name="Lin M.F."/>
            <person name="Santos M.A."/>
            <person name="Sakthikumar S."/>
            <person name="Munro C.A."/>
            <person name="Rheinbay E."/>
            <person name="Grabherr M."/>
            <person name="Forche A."/>
            <person name="Reedy J.L."/>
            <person name="Agrafioti I."/>
            <person name="Arnaud M.B."/>
            <person name="Bates S."/>
            <person name="Brown A.J."/>
            <person name="Brunke S."/>
            <person name="Costanzo M.C."/>
            <person name="Fitzpatrick D.A."/>
            <person name="de Groot P.W."/>
            <person name="Harris D."/>
            <person name="Hoyer L.L."/>
            <person name="Hube B."/>
            <person name="Klis F.M."/>
            <person name="Kodira C."/>
            <person name="Lennard N."/>
            <person name="Logue M.E."/>
            <person name="Martin R."/>
            <person name="Neiman A.M."/>
            <person name="Nikolaou E."/>
            <person name="Quail M.A."/>
            <person name="Quinn J."/>
            <person name="Santos M.C."/>
            <person name="Schmitzberger F.F."/>
            <person name="Sherlock G."/>
            <person name="Shah P."/>
            <person name="Silverstein K.A."/>
            <person name="Skrzypek M.S."/>
            <person name="Soll D."/>
            <person name="Staggs R."/>
            <person name="Stansfield I."/>
            <person name="Stumpf M.P."/>
            <person name="Sudbery P.E."/>
            <person name="Srikantha T."/>
            <person name="Zeng Q."/>
            <person name="Berman J."/>
            <person name="Berriman M."/>
            <person name="Heitman J."/>
            <person name="Gow N.A."/>
            <person name="Lorenz M.C."/>
            <person name="Birren B.W."/>
            <person name="Kellis M."/>
            <person name="Cuomo C.A."/>
        </authorList>
    </citation>
    <scope>NUCLEOTIDE SEQUENCE [LARGE SCALE GENOMIC DNA]</scope>
    <source>
        <strain evidence="4">ATCC 11503 / BCRC 21390 / CBS 2605 / JCM 1781 / NBRC 1676 / NRRL YB-4239</strain>
    </source>
</reference>
<evidence type="ECO:0000256" key="2">
    <source>
        <dbReference type="SAM" id="Phobius"/>
    </source>
</evidence>
<dbReference type="InterPro" id="IPR009305">
    <property type="entry name" value="Mpo1-like"/>
</dbReference>
<feature type="transmembrane region" description="Helical" evidence="2">
    <location>
        <begin position="110"/>
        <end position="128"/>
    </location>
</feature>
<feature type="region of interest" description="Disordered" evidence="1">
    <location>
        <begin position="174"/>
        <end position="202"/>
    </location>
</feature>
<protein>
    <recommendedName>
        <fullName evidence="5">DUF962 domain-containing protein</fullName>
    </recommendedName>
</protein>
<feature type="transmembrane region" description="Helical" evidence="2">
    <location>
        <begin position="143"/>
        <end position="164"/>
    </location>
</feature>
<dbReference type="VEuPathDB" id="FungiDB:LELG_00926"/>
<dbReference type="GO" id="GO:0016020">
    <property type="term" value="C:membrane"/>
    <property type="evidence" value="ECO:0007669"/>
    <property type="project" value="GOC"/>
</dbReference>
<evidence type="ECO:0000313" key="3">
    <source>
        <dbReference type="EMBL" id="EDK42749.1"/>
    </source>
</evidence>
<dbReference type="Pfam" id="PF06127">
    <property type="entry name" value="Mpo1-like"/>
    <property type="match status" value="1"/>
</dbReference>
<dbReference type="OrthoDB" id="2124888at2759"/>
<dbReference type="OMA" id="IQFIGHY"/>
<feature type="transmembrane region" description="Helical" evidence="2">
    <location>
        <begin position="63"/>
        <end position="89"/>
    </location>
</feature>
<dbReference type="RefSeq" id="XP_001528407.1">
    <property type="nucleotide sequence ID" value="XM_001528357.1"/>
</dbReference>
<feature type="transmembrane region" description="Helical" evidence="2">
    <location>
        <begin position="24"/>
        <end position="43"/>
    </location>
</feature>
<evidence type="ECO:0000256" key="1">
    <source>
        <dbReference type="SAM" id="MobiDB-lite"/>
    </source>
</evidence>
<dbReference type="PANTHER" id="PTHR28026">
    <property type="entry name" value="DUF962 DOMAIN PROTEIN (AFU_ORTHOLOGUE AFUA_8G05310)"/>
    <property type="match status" value="1"/>
</dbReference>
<proteinExistence type="predicted"/>
<accession>A5DU90</accession>
<gene>
    <name evidence="3" type="ORF">LELG_00926</name>
</gene>
<dbReference type="PANTHER" id="PTHR28026:SF9">
    <property type="entry name" value="2-HYDROXY-PALMITIC ACID DIOXYGENASE MPO1"/>
    <property type="match status" value="1"/>
</dbReference>